<gene>
    <name evidence="6" type="primary">xseB</name>
    <name evidence="7" type="ORF">CLIT_23c03830</name>
</gene>
<dbReference type="eggNOG" id="COG1722">
    <property type="taxonomic scope" value="Bacteria"/>
</dbReference>
<comment type="similarity">
    <text evidence="1 6">Belongs to the XseB family.</text>
</comment>
<keyword evidence="5 6" id="KW-0269">Exonuclease</keyword>
<dbReference type="PIRSF" id="PIRSF006488">
    <property type="entry name" value="Exonuc_VII_S"/>
    <property type="match status" value="1"/>
</dbReference>
<evidence type="ECO:0000256" key="1">
    <source>
        <dbReference type="ARBA" id="ARBA00009998"/>
    </source>
</evidence>
<dbReference type="STRING" id="1121324.CLIT_23c03830"/>
<dbReference type="RefSeq" id="WP_038267999.1">
    <property type="nucleotide sequence ID" value="NZ_FSRH01000003.1"/>
</dbReference>
<evidence type="ECO:0000256" key="3">
    <source>
        <dbReference type="ARBA" id="ARBA00022722"/>
    </source>
</evidence>
<dbReference type="InterPro" id="IPR037004">
    <property type="entry name" value="Exonuc_VII_ssu_sf"/>
</dbReference>
<dbReference type="PANTHER" id="PTHR34137">
    <property type="entry name" value="EXODEOXYRIBONUCLEASE 7 SMALL SUBUNIT"/>
    <property type="match status" value="1"/>
</dbReference>
<dbReference type="Proteomes" id="UP000027946">
    <property type="component" value="Unassembled WGS sequence"/>
</dbReference>
<comment type="catalytic activity">
    <reaction evidence="6">
        <text>Exonucleolytic cleavage in either 5'- to 3'- or 3'- to 5'-direction to yield nucleoside 5'-phosphates.</text>
        <dbReference type="EC" id="3.1.11.6"/>
    </reaction>
</comment>
<evidence type="ECO:0000256" key="4">
    <source>
        <dbReference type="ARBA" id="ARBA00022801"/>
    </source>
</evidence>
<comment type="subunit">
    <text evidence="6">Heterooligomer composed of large and small subunits.</text>
</comment>
<comment type="caution">
    <text evidence="7">The sequence shown here is derived from an EMBL/GenBank/DDBJ whole genome shotgun (WGS) entry which is preliminary data.</text>
</comment>
<dbReference type="InterPro" id="IPR003761">
    <property type="entry name" value="Exonuc_VII_S"/>
</dbReference>
<dbReference type="Gene3D" id="1.10.287.1040">
    <property type="entry name" value="Exonuclease VII, small subunit"/>
    <property type="match status" value="1"/>
</dbReference>
<evidence type="ECO:0000256" key="6">
    <source>
        <dbReference type="HAMAP-Rule" id="MF_00337"/>
    </source>
</evidence>
<dbReference type="NCBIfam" id="TIGR01280">
    <property type="entry name" value="xseB"/>
    <property type="match status" value="1"/>
</dbReference>
<comment type="function">
    <text evidence="6">Bidirectionally degrades single-stranded DNA into large acid-insoluble oligonucleotides, which are then degraded further into small acid-soluble oligonucleotides.</text>
</comment>
<keyword evidence="4 6" id="KW-0378">Hydrolase</keyword>
<name>A0A069RD27_PEPLI</name>
<reference evidence="7 8" key="1">
    <citation type="submission" date="2014-03" db="EMBL/GenBank/DDBJ databases">
        <title>Genome sequence of Clostridium litorale W6, DSM 5388.</title>
        <authorList>
            <person name="Poehlein A."/>
            <person name="Jagirdar A."/>
            <person name="Khonsari B."/>
            <person name="Chibani C.M."/>
            <person name="Gutierrez Gutierrez D.A."/>
            <person name="Davydova E."/>
            <person name="Alghaithi H.S."/>
            <person name="Nair K.P."/>
            <person name="Dhamotharan K."/>
            <person name="Chandran L."/>
            <person name="G W."/>
            <person name="Daniel R."/>
        </authorList>
    </citation>
    <scope>NUCLEOTIDE SEQUENCE [LARGE SCALE GENOMIC DNA]</scope>
    <source>
        <strain evidence="7 8">W6</strain>
    </source>
</reference>
<evidence type="ECO:0000313" key="8">
    <source>
        <dbReference type="Proteomes" id="UP000027946"/>
    </source>
</evidence>
<protein>
    <recommendedName>
        <fullName evidence="6">Exodeoxyribonuclease 7 small subunit</fullName>
        <ecNumber evidence="6">3.1.11.6</ecNumber>
    </recommendedName>
    <alternativeName>
        <fullName evidence="6">Exodeoxyribonuclease VII small subunit</fullName>
        <shortName evidence="6">Exonuclease VII small subunit</shortName>
    </alternativeName>
</protein>
<keyword evidence="2 6" id="KW-0963">Cytoplasm</keyword>
<evidence type="ECO:0000256" key="2">
    <source>
        <dbReference type="ARBA" id="ARBA00022490"/>
    </source>
</evidence>
<dbReference type="OrthoDB" id="1697399at2"/>
<dbReference type="EC" id="3.1.11.6" evidence="6"/>
<comment type="subcellular location">
    <subcellularLocation>
        <location evidence="6">Cytoplasm</location>
    </subcellularLocation>
</comment>
<proteinExistence type="inferred from homology"/>
<dbReference type="AlphaFoldDB" id="A0A069RD27"/>
<dbReference type="Pfam" id="PF02609">
    <property type="entry name" value="Exonuc_VII_S"/>
    <property type="match status" value="1"/>
</dbReference>
<dbReference type="SUPFAM" id="SSF116842">
    <property type="entry name" value="XseB-like"/>
    <property type="match status" value="1"/>
</dbReference>
<evidence type="ECO:0000313" key="7">
    <source>
        <dbReference type="EMBL" id="KDR94110.1"/>
    </source>
</evidence>
<sequence length="75" mass="8977">MKKMSYEEAFEKLEEIMEKLEFEDVQLDESLKLYEEGISLYRYCSEQLEKAQLKITKLSKKQGTIVEESFDIQED</sequence>
<dbReference type="GO" id="GO:0008855">
    <property type="term" value="F:exodeoxyribonuclease VII activity"/>
    <property type="evidence" value="ECO:0007669"/>
    <property type="project" value="UniProtKB-UniRule"/>
</dbReference>
<evidence type="ECO:0000256" key="5">
    <source>
        <dbReference type="ARBA" id="ARBA00022839"/>
    </source>
</evidence>
<organism evidence="7 8">
    <name type="scientific">Peptoclostridium litorale DSM 5388</name>
    <dbReference type="NCBI Taxonomy" id="1121324"/>
    <lineage>
        <taxon>Bacteria</taxon>
        <taxon>Bacillati</taxon>
        <taxon>Bacillota</taxon>
        <taxon>Clostridia</taxon>
        <taxon>Peptostreptococcales</taxon>
        <taxon>Peptoclostridiaceae</taxon>
        <taxon>Peptoclostridium</taxon>
    </lineage>
</organism>
<keyword evidence="3 6" id="KW-0540">Nuclease</keyword>
<keyword evidence="8" id="KW-1185">Reference proteome</keyword>
<dbReference type="GO" id="GO:0005829">
    <property type="term" value="C:cytosol"/>
    <property type="evidence" value="ECO:0007669"/>
    <property type="project" value="TreeGrafter"/>
</dbReference>
<dbReference type="PANTHER" id="PTHR34137:SF1">
    <property type="entry name" value="EXODEOXYRIBONUCLEASE 7 SMALL SUBUNIT"/>
    <property type="match status" value="1"/>
</dbReference>
<dbReference type="HAMAP" id="MF_00337">
    <property type="entry name" value="Exonuc_7_S"/>
    <property type="match status" value="1"/>
</dbReference>
<dbReference type="EMBL" id="JJMM01000026">
    <property type="protein sequence ID" value="KDR94110.1"/>
    <property type="molecule type" value="Genomic_DNA"/>
</dbReference>
<dbReference type="GO" id="GO:0009318">
    <property type="term" value="C:exodeoxyribonuclease VII complex"/>
    <property type="evidence" value="ECO:0007669"/>
    <property type="project" value="UniProtKB-UniRule"/>
</dbReference>
<dbReference type="GO" id="GO:0006308">
    <property type="term" value="P:DNA catabolic process"/>
    <property type="evidence" value="ECO:0007669"/>
    <property type="project" value="UniProtKB-UniRule"/>
</dbReference>
<accession>A0A069RD27</accession>